<sequence length="197" mass="23615">MTLHHNERNQAESGVSPSEARRYGRRQRHRVSDRRNHCCYLSHASQRRFNYTEAEEDDDVDQFEHADVLLRHRVWIFRNEEFHQLLYGHDNFLVESHHKPLESVFKKEIHKRHYGFNELSFNRGKDVVGHTGRIAAFFLLTAKNAPSKTWAVFYFFSAFSFSQAILRPVHREGPEKEEEKKDEQEEEQEEDEQEKDE</sequence>
<proteinExistence type="predicted"/>
<dbReference type="EMBL" id="JAIWYP010000014">
    <property type="protein sequence ID" value="KAH3709604.1"/>
    <property type="molecule type" value="Genomic_DNA"/>
</dbReference>
<accession>A0A9D3Z3R1</accession>
<feature type="compositionally biased region" description="Basic and acidic residues" evidence="1">
    <location>
        <begin position="170"/>
        <end position="183"/>
    </location>
</feature>
<feature type="compositionally biased region" description="Acidic residues" evidence="1">
    <location>
        <begin position="184"/>
        <end position="197"/>
    </location>
</feature>
<protein>
    <submittedName>
        <fullName evidence="2">Uncharacterized protein</fullName>
    </submittedName>
</protein>
<evidence type="ECO:0000256" key="1">
    <source>
        <dbReference type="SAM" id="MobiDB-lite"/>
    </source>
</evidence>
<comment type="caution">
    <text evidence="2">The sequence shown here is derived from an EMBL/GenBank/DDBJ whole genome shotgun (WGS) entry which is preliminary data.</text>
</comment>
<reference evidence="2" key="2">
    <citation type="submission" date="2020-11" db="EMBL/GenBank/DDBJ databases">
        <authorList>
            <person name="McCartney M.A."/>
            <person name="Auch B."/>
            <person name="Kono T."/>
            <person name="Mallez S."/>
            <person name="Becker A."/>
            <person name="Gohl D.M."/>
            <person name="Silverstein K.A.T."/>
            <person name="Koren S."/>
            <person name="Bechman K.B."/>
            <person name="Herman A."/>
            <person name="Abrahante J.E."/>
            <person name="Garbe J."/>
        </authorList>
    </citation>
    <scope>NUCLEOTIDE SEQUENCE</scope>
    <source>
        <strain evidence="2">Duluth1</strain>
        <tissue evidence="2">Whole animal</tissue>
    </source>
</reference>
<organism evidence="2 3">
    <name type="scientific">Dreissena polymorpha</name>
    <name type="common">Zebra mussel</name>
    <name type="synonym">Mytilus polymorpha</name>
    <dbReference type="NCBI Taxonomy" id="45954"/>
    <lineage>
        <taxon>Eukaryota</taxon>
        <taxon>Metazoa</taxon>
        <taxon>Spiralia</taxon>
        <taxon>Lophotrochozoa</taxon>
        <taxon>Mollusca</taxon>
        <taxon>Bivalvia</taxon>
        <taxon>Autobranchia</taxon>
        <taxon>Heteroconchia</taxon>
        <taxon>Euheterodonta</taxon>
        <taxon>Imparidentia</taxon>
        <taxon>Neoheterodontei</taxon>
        <taxon>Myida</taxon>
        <taxon>Dreissenoidea</taxon>
        <taxon>Dreissenidae</taxon>
        <taxon>Dreissena</taxon>
    </lineage>
</organism>
<keyword evidence="3" id="KW-1185">Reference proteome</keyword>
<feature type="compositionally biased region" description="Basic and acidic residues" evidence="1">
    <location>
        <begin position="1"/>
        <end position="10"/>
    </location>
</feature>
<gene>
    <name evidence="2" type="ORF">DPMN_069068</name>
</gene>
<feature type="region of interest" description="Disordered" evidence="1">
    <location>
        <begin position="1"/>
        <end position="30"/>
    </location>
</feature>
<dbReference type="Proteomes" id="UP000828390">
    <property type="component" value="Unassembled WGS sequence"/>
</dbReference>
<dbReference type="AlphaFoldDB" id="A0A9D3Z3R1"/>
<reference evidence="2" key="1">
    <citation type="journal article" date="2019" name="bioRxiv">
        <title>The Genome of the Zebra Mussel, Dreissena polymorpha: A Resource for Invasive Species Research.</title>
        <authorList>
            <person name="McCartney M.A."/>
            <person name="Auch B."/>
            <person name="Kono T."/>
            <person name="Mallez S."/>
            <person name="Zhang Y."/>
            <person name="Obille A."/>
            <person name="Becker A."/>
            <person name="Abrahante J.E."/>
            <person name="Garbe J."/>
            <person name="Badalamenti J.P."/>
            <person name="Herman A."/>
            <person name="Mangelson H."/>
            <person name="Liachko I."/>
            <person name="Sullivan S."/>
            <person name="Sone E.D."/>
            <person name="Koren S."/>
            <person name="Silverstein K.A.T."/>
            <person name="Beckman K.B."/>
            <person name="Gohl D.M."/>
        </authorList>
    </citation>
    <scope>NUCLEOTIDE SEQUENCE</scope>
    <source>
        <strain evidence="2">Duluth1</strain>
        <tissue evidence="2">Whole animal</tissue>
    </source>
</reference>
<name>A0A9D3Z3R1_DREPO</name>
<feature type="region of interest" description="Disordered" evidence="1">
    <location>
        <begin position="170"/>
        <end position="197"/>
    </location>
</feature>
<evidence type="ECO:0000313" key="2">
    <source>
        <dbReference type="EMBL" id="KAH3709604.1"/>
    </source>
</evidence>
<evidence type="ECO:0000313" key="3">
    <source>
        <dbReference type="Proteomes" id="UP000828390"/>
    </source>
</evidence>